<name>A0A8S9H5K6_BRACR</name>
<accession>A0A8S9H5K6</accession>
<organism evidence="1 2">
    <name type="scientific">Brassica cretica</name>
    <name type="common">Mustard</name>
    <dbReference type="NCBI Taxonomy" id="69181"/>
    <lineage>
        <taxon>Eukaryota</taxon>
        <taxon>Viridiplantae</taxon>
        <taxon>Streptophyta</taxon>
        <taxon>Embryophyta</taxon>
        <taxon>Tracheophyta</taxon>
        <taxon>Spermatophyta</taxon>
        <taxon>Magnoliopsida</taxon>
        <taxon>eudicotyledons</taxon>
        <taxon>Gunneridae</taxon>
        <taxon>Pentapetalae</taxon>
        <taxon>rosids</taxon>
        <taxon>malvids</taxon>
        <taxon>Brassicales</taxon>
        <taxon>Brassicaceae</taxon>
        <taxon>Brassiceae</taxon>
        <taxon>Brassica</taxon>
    </lineage>
</organism>
<protein>
    <submittedName>
        <fullName evidence="1">Uncharacterized protein</fullName>
    </submittedName>
</protein>
<sequence length="108" mass="12018">MSELSLFCWGTCFEGIISPPITVAWPDEADYTACVLTRYALHHQRRHIEFTFWYSSRVSFLALLLDVLLLWCSGAVAAASVETVRSHLLVSARSACLKAITLAHFGLS</sequence>
<dbReference type="Proteomes" id="UP000712281">
    <property type="component" value="Unassembled WGS sequence"/>
</dbReference>
<evidence type="ECO:0000313" key="1">
    <source>
        <dbReference type="EMBL" id="KAF2552390.1"/>
    </source>
</evidence>
<dbReference type="AlphaFoldDB" id="A0A8S9H5K6"/>
<comment type="caution">
    <text evidence="1">The sequence shown here is derived from an EMBL/GenBank/DDBJ whole genome shotgun (WGS) entry which is preliminary data.</text>
</comment>
<evidence type="ECO:0000313" key="2">
    <source>
        <dbReference type="Proteomes" id="UP000712281"/>
    </source>
</evidence>
<proteinExistence type="predicted"/>
<reference evidence="1" key="1">
    <citation type="submission" date="2019-12" db="EMBL/GenBank/DDBJ databases">
        <title>Genome sequencing and annotation of Brassica cretica.</title>
        <authorList>
            <person name="Studholme D.J."/>
            <person name="Sarris P.F."/>
        </authorList>
    </citation>
    <scope>NUCLEOTIDE SEQUENCE</scope>
    <source>
        <strain evidence="1">PFS-001/15</strain>
        <tissue evidence="1">Leaf</tissue>
    </source>
</reference>
<dbReference type="EMBL" id="QGKW02001988">
    <property type="protein sequence ID" value="KAF2552390.1"/>
    <property type="molecule type" value="Genomic_DNA"/>
</dbReference>
<gene>
    <name evidence="1" type="ORF">F2Q68_00035974</name>
</gene>